<protein>
    <submittedName>
        <fullName evidence="6">Heterokaryon incompatibility protein-domain-containing protein</fullName>
    </submittedName>
</protein>
<keyword evidence="2" id="KW-0040">ANK repeat</keyword>
<dbReference type="Gene3D" id="3.40.50.300">
    <property type="entry name" value="P-loop containing nucleotide triphosphate hydrolases"/>
    <property type="match status" value="1"/>
</dbReference>
<dbReference type="SMART" id="SM00248">
    <property type="entry name" value="ANK"/>
    <property type="match status" value="3"/>
</dbReference>
<dbReference type="InterPro" id="IPR054471">
    <property type="entry name" value="GPIID_WHD"/>
</dbReference>
<proteinExistence type="predicted"/>
<dbReference type="OrthoDB" id="1577640at2759"/>
<dbReference type="PROSITE" id="PS50088">
    <property type="entry name" value="ANK_REPEAT"/>
    <property type="match status" value="2"/>
</dbReference>
<organism evidence="6 7">
    <name type="scientific">Massariosphaeria phaeospora</name>
    <dbReference type="NCBI Taxonomy" id="100035"/>
    <lineage>
        <taxon>Eukaryota</taxon>
        <taxon>Fungi</taxon>
        <taxon>Dikarya</taxon>
        <taxon>Ascomycota</taxon>
        <taxon>Pezizomycotina</taxon>
        <taxon>Dothideomycetes</taxon>
        <taxon>Pleosporomycetidae</taxon>
        <taxon>Pleosporales</taxon>
        <taxon>Pleosporales incertae sedis</taxon>
        <taxon>Massariosphaeria</taxon>
    </lineage>
</organism>
<accession>A0A7C8MVR6</accession>
<evidence type="ECO:0000256" key="2">
    <source>
        <dbReference type="PROSITE-ProRule" id="PRU00023"/>
    </source>
</evidence>
<evidence type="ECO:0000259" key="5">
    <source>
        <dbReference type="Pfam" id="PF24883"/>
    </source>
</evidence>
<dbReference type="Pfam" id="PF13637">
    <property type="entry name" value="Ank_4"/>
    <property type="match status" value="1"/>
</dbReference>
<dbReference type="InterPro" id="IPR056884">
    <property type="entry name" value="NPHP3-like_N"/>
</dbReference>
<dbReference type="PANTHER" id="PTHR10622:SF13">
    <property type="entry name" value="NACHT DOMAIN-CONTAINING PROTEIN"/>
    <property type="match status" value="1"/>
</dbReference>
<dbReference type="EMBL" id="JAADJZ010000003">
    <property type="protein sequence ID" value="KAF2876225.1"/>
    <property type="molecule type" value="Genomic_DNA"/>
</dbReference>
<gene>
    <name evidence="6" type="ORF">BDV95DRAFT_219206</name>
</gene>
<dbReference type="SUPFAM" id="SSF48403">
    <property type="entry name" value="Ankyrin repeat"/>
    <property type="match status" value="1"/>
</dbReference>
<dbReference type="PANTHER" id="PTHR10622">
    <property type="entry name" value="HET DOMAIN-CONTAINING PROTEIN"/>
    <property type="match status" value="1"/>
</dbReference>
<evidence type="ECO:0000313" key="7">
    <source>
        <dbReference type="Proteomes" id="UP000481861"/>
    </source>
</evidence>
<evidence type="ECO:0000256" key="1">
    <source>
        <dbReference type="ARBA" id="ARBA00022737"/>
    </source>
</evidence>
<dbReference type="Proteomes" id="UP000481861">
    <property type="component" value="Unassembled WGS sequence"/>
</dbReference>
<name>A0A7C8MVR6_9PLEO</name>
<dbReference type="Pfam" id="PF24883">
    <property type="entry name" value="NPHP3_N"/>
    <property type="match status" value="1"/>
</dbReference>
<feature type="domain" description="GPI inositol-deacylase winged helix" evidence="4">
    <location>
        <begin position="560"/>
        <end position="653"/>
    </location>
</feature>
<dbReference type="Pfam" id="PF22939">
    <property type="entry name" value="WHD_GPIID"/>
    <property type="match status" value="1"/>
</dbReference>
<reference evidence="6 7" key="1">
    <citation type="submission" date="2020-01" db="EMBL/GenBank/DDBJ databases">
        <authorList>
            <consortium name="DOE Joint Genome Institute"/>
            <person name="Haridas S."/>
            <person name="Albert R."/>
            <person name="Binder M."/>
            <person name="Bloem J."/>
            <person name="Labutti K."/>
            <person name="Salamov A."/>
            <person name="Andreopoulos B."/>
            <person name="Baker S.E."/>
            <person name="Barry K."/>
            <person name="Bills G."/>
            <person name="Bluhm B.H."/>
            <person name="Cannon C."/>
            <person name="Castanera R."/>
            <person name="Culley D.E."/>
            <person name="Daum C."/>
            <person name="Ezra D."/>
            <person name="Gonzalez J.B."/>
            <person name="Henrissat B."/>
            <person name="Kuo A."/>
            <person name="Liang C."/>
            <person name="Lipzen A."/>
            <person name="Lutzoni F."/>
            <person name="Magnuson J."/>
            <person name="Mondo S."/>
            <person name="Nolan M."/>
            <person name="Ohm R."/>
            <person name="Pangilinan J."/>
            <person name="Park H.-J.H."/>
            <person name="Ramirez L."/>
            <person name="Alfaro M."/>
            <person name="Sun H."/>
            <person name="Tritt A."/>
            <person name="Yoshinaga Y."/>
            <person name="Zwiers L.-H.L."/>
            <person name="Turgeon B.G."/>
            <person name="Goodwin S.B."/>
            <person name="Spatafora J.W."/>
            <person name="Crous P.W."/>
            <person name="Grigoriev I.V."/>
        </authorList>
    </citation>
    <scope>NUCLEOTIDE SEQUENCE [LARGE SCALE GENOMIC DNA]</scope>
    <source>
        <strain evidence="6 7">CBS 611.86</strain>
    </source>
</reference>
<feature type="domain" description="Nephrocystin 3-like N-terminal" evidence="5">
    <location>
        <begin position="283"/>
        <end position="446"/>
    </location>
</feature>
<dbReference type="InterPro" id="IPR036770">
    <property type="entry name" value="Ankyrin_rpt-contain_sf"/>
</dbReference>
<keyword evidence="7" id="KW-1185">Reference proteome</keyword>
<feature type="domain" description="Heterokaryon incompatibility" evidence="3">
    <location>
        <begin position="27"/>
        <end position="122"/>
    </location>
</feature>
<dbReference type="Pfam" id="PF06985">
    <property type="entry name" value="HET"/>
    <property type="match status" value="1"/>
</dbReference>
<sequence>MRLLYTASDGKLRWTKDIVRNEDIPPYAILSHTWGEQEVVFDDLKDIENVEDIDAQSKEGYQKIRFCAQQAERDGLNHFWVDTCCIDKANNTELSKSINSMFRWYQSAKRCYVFLSDVENDTLEGNGESVFRQSRWFNRGWTLQELLAPHYVEFFSKDGARLGDKDSLKHLIHEVTGIPIEALLGSDLSEFDVAQRFSWAANRQTTEEEDGAYCLFGIFGVHLPLIYGEGKENALDRLRSAAILKHKGRSHDQEERLGKICSWLSTPDPSTNYHKAHKQRQADTGLWLLESAKFAEWKESAASRLWLYGIPRCGKTILSSTIVEHLLQHCHDDTSMVTAYFYFDFNDTQKQDPELMLRSLLCQLVQRLFTVPKGVDALYSSCENGRREPSLHAVLEVTRQAAQEFMQVYLVLDALDECAQRSELIDVLKTVAGWQLNNVHLLITSRKERDIETSLESYIKEEDTLCLQRDVVDKDIQRYVQRRLSKDTTLTKWNKDAAVRQEIETVLMRGACGMFQWAVCQLDTLAKCCNQAMLRKSLATLPRTLDQTYDRILSAISEEYSEYAMRILQWLAFSARPLSVEEIAEVVAIDVARDLAFDRDEVLEDPLEALNICSSLVTITTNKADGKLRPSQQIIALAHYSVQEYLVSDRIKQGLAKQYSMQETKCHNAIVKGSLKYLIQLEQPLSKGVLDGSALARYTAKFWCSHLRKTGDEIGQASQLTMDLMAREEPAYLSWIQLHDPDRPWEELNLEKSLDSIPMPLYYAALLGFSTVTRLLLDAGAEVNAQGGRYGNALQAASLRGYEQVAKTLLDKGAEVNAQGGFYGNALQAALARGHKQVVKTLLNTGAY</sequence>
<dbReference type="Gene3D" id="1.25.40.20">
    <property type="entry name" value="Ankyrin repeat-containing domain"/>
    <property type="match status" value="1"/>
</dbReference>
<evidence type="ECO:0000259" key="4">
    <source>
        <dbReference type="Pfam" id="PF22939"/>
    </source>
</evidence>
<keyword evidence="1" id="KW-0677">Repeat</keyword>
<feature type="repeat" description="ANK" evidence="2">
    <location>
        <begin position="789"/>
        <end position="821"/>
    </location>
</feature>
<comment type="caution">
    <text evidence="6">The sequence shown here is derived from an EMBL/GenBank/DDBJ whole genome shotgun (WGS) entry which is preliminary data.</text>
</comment>
<evidence type="ECO:0000313" key="6">
    <source>
        <dbReference type="EMBL" id="KAF2876225.1"/>
    </source>
</evidence>
<dbReference type="SUPFAM" id="SSF52540">
    <property type="entry name" value="P-loop containing nucleoside triphosphate hydrolases"/>
    <property type="match status" value="1"/>
</dbReference>
<feature type="repeat" description="ANK" evidence="2">
    <location>
        <begin position="760"/>
        <end position="788"/>
    </location>
</feature>
<evidence type="ECO:0000259" key="3">
    <source>
        <dbReference type="Pfam" id="PF06985"/>
    </source>
</evidence>
<dbReference type="InterPro" id="IPR010730">
    <property type="entry name" value="HET"/>
</dbReference>
<dbReference type="AlphaFoldDB" id="A0A7C8MVR6"/>
<dbReference type="InterPro" id="IPR027417">
    <property type="entry name" value="P-loop_NTPase"/>
</dbReference>
<dbReference type="InterPro" id="IPR002110">
    <property type="entry name" value="Ankyrin_rpt"/>
</dbReference>